<proteinExistence type="predicted"/>
<protein>
    <submittedName>
        <fullName evidence="1">Uncharacterized protein</fullName>
    </submittedName>
</protein>
<sequence>MLVQKGCVIMYRTEEDRPCVDIKRLTGAENLHARQPCGIDADPRLDGSPGMAGKRGLLIHLVPLDEILGRPCFIKAAKLLTKFLYIPLIAAESIRACQRLPVDGSEERPAPLIIATGFYGRIEFPVNRTCKIMPEYAVVKHRPGLLENTLILQCFAILCSKEVVRTCTGTEVMDYLSQRIVCDDCLHLFQVDLIAINESK</sequence>
<name>A0A645GTN9_9ZZZZ</name>
<evidence type="ECO:0000313" key="1">
    <source>
        <dbReference type="EMBL" id="MPN29586.1"/>
    </source>
</evidence>
<dbReference type="AlphaFoldDB" id="A0A645GTN9"/>
<comment type="caution">
    <text evidence="1">The sequence shown here is derived from an EMBL/GenBank/DDBJ whole genome shotgun (WGS) entry which is preliminary data.</text>
</comment>
<organism evidence="1">
    <name type="scientific">bioreactor metagenome</name>
    <dbReference type="NCBI Taxonomy" id="1076179"/>
    <lineage>
        <taxon>unclassified sequences</taxon>
        <taxon>metagenomes</taxon>
        <taxon>ecological metagenomes</taxon>
    </lineage>
</organism>
<accession>A0A645GTN9</accession>
<dbReference type="EMBL" id="VSSQ01080356">
    <property type="protein sequence ID" value="MPN29586.1"/>
    <property type="molecule type" value="Genomic_DNA"/>
</dbReference>
<reference evidence="1" key="1">
    <citation type="submission" date="2019-08" db="EMBL/GenBank/DDBJ databases">
        <authorList>
            <person name="Kucharzyk K."/>
            <person name="Murdoch R.W."/>
            <person name="Higgins S."/>
            <person name="Loffler F."/>
        </authorList>
    </citation>
    <scope>NUCLEOTIDE SEQUENCE</scope>
</reference>
<gene>
    <name evidence="1" type="ORF">SDC9_177039</name>
</gene>